<reference evidence="1" key="1">
    <citation type="submission" date="2013-08" db="EMBL/GenBank/DDBJ databases">
        <authorList>
            <person name="Mendez C."/>
            <person name="Richter M."/>
            <person name="Ferrer M."/>
            <person name="Sanchez J."/>
        </authorList>
    </citation>
    <scope>NUCLEOTIDE SEQUENCE</scope>
</reference>
<proteinExistence type="predicted"/>
<name>T1AZ22_9ZZZZ</name>
<evidence type="ECO:0008006" key="2">
    <source>
        <dbReference type="Google" id="ProtNLM"/>
    </source>
</evidence>
<dbReference type="AlphaFoldDB" id="T1AZ22"/>
<feature type="non-terminal residue" evidence="1">
    <location>
        <position position="255"/>
    </location>
</feature>
<protein>
    <recommendedName>
        <fullName evidence="2">Autotransporter outer membrane beta-barrel domain-containing protein</fullName>
    </recommendedName>
</protein>
<organism evidence="1">
    <name type="scientific">mine drainage metagenome</name>
    <dbReference type="NCBI Taxonomy" id="410659"/>
    <lineage>
        <taxon>unclassified sequences</taxon>
        <taxon>metagenomes</taxon>
        <taxon>ecological metagenomes</taxon>
    </lineage>
</organism>
<dbReference type="Pfam" id="PF18886">
    <property type="entry name" value="DUF5649"/>
    <property type="match status" value="3"/>
</dbReference>
<comment type="caution">
    <text evidence="1">The sequence shown here is derived from an EMBL/GenBank/DDBJ whole genome shotgun (WGS) entry which is preliminary data.</text>
</comment>
<reference evidence="1" key="2">
    <citation type="journal article" date="2014" name="ISME J.">
        <title>Microbial stratification in low pH oxic and suboxic macroscopic growths along an acid mine drainage.</title>
        <authorList>
            <person name="Mendez-Garcia C."/>
            <person name="Mesa V."/>
            <person name="Sprenger R.R."/>
            <person name="Richter M."/>
            <person name="Diez M.S."/>
            <person name="Solano J."/>
            <person name="Bargiela R."/>
            <person name="Golyshina O.V."/>
            <person name="Manteca A."/>
            <person name="Ramos J.L."/>
            <person name="Gallego J.R."/>
            <person name="Llorente I."/>
            <person name="Martins Dos Santos V.A."/>
            <person name="Jensen O.N."/>
            <person name="Pelaez A.I."/>
            <person name="Sanchez J."/>
            <person name="Ferrer M."/>
        </authorList>
    </citation>
    <scope>NUCLEOTIDE SEQUENCE</scope>
</reference>
<dbReference type="EMBL" id="AUZZ01001811">
    <property type="protein sequence ID" value="EQD62802.1"/>
    <property type="molecule type" value="Genomic_DNA"/>
</dbReference>
<accession>T1AZ22</accession>
<gene>
    <name evidence="1" type="ORF">B2A_02665</name>
</gene>
<evidence type="ECO:0000313" key="1">
    <source>
        <dbReference type="EMBL" id="EQD62802.1"/>
    </source>
</evidence>
<feature type="non-terminal residue" evidence="1">
    <location>
        <position position="1"/>
    </location>
</feature>
<sequence>RHVDGESARASRSAGTGITQAVGAGAATFNAGAGVLTLGNGGNDFTGAVSLIGSNVSLTNNAATVLGTSNVSGTLDVGSNGALTQTGALTVGGAATFTQNSTTPSTTQDINLGSQANDFQGGVSFAAGTGASINNLSLENTYATPGTLTLPASITGNLTLDYTSAALTLPVVGVGGALDVTASGGITLDGTVTTGGSQTYNDAVTLGADATLASTGSGAIDFASTVDGAYALTVNTGGLTAFGGAVGNSVALTGL</sequence>
<dbReference type="InterPro" id="IPR043709">
    <property type="entry name" value="DUF5649"/>
</dbReference>